<organism evidence="1 2">
    <name type="scientific">Haematococcus lacustris</name>
    <name type="common">Green alga</name>
    <name type="synonym">Haematococcus pluvialis</name>
    <dbReference type="NCBI Taxonomy" id="44745"/>
    <lineage>
        <taxon>Eukaryota</taxon>
        <taxon>Viridiplantae</taxon>
        <taxon>Chlorophyta</taxon>
        <taxon>core chlorophytes</taxon>
        <taxon>Chlorophyceae</taxon>
        <taxon>CS clade</taxon>
        <taxon>Chlamydomonadales</taxon>
        <taxon>Haematococcaceae</taxon>
        <taxon>Haematococcus</taxon>
    </lineage>
</organism>
<keyword evidence="2" id="KW-1185">Reference proteome</keyword>
<gene>
    <name evidence="1" type="ORF">HaLaN_24876</name>
</gene>
<dbReference type="SUPFAM" id="SSF52402">
    <property type="entry name" value="Adenine nucleotide alpha hydrolases-like"/>
    <property type="match status" value="1"/>
</dbReference>
<dbReference type="EMBL" id="BLLF01003206">
    <property type="protein sequence ID" value="GFH26687.1"/>
    <property type="molecule type" value="Genomic_DNA"/>
</dbReference>
<comment type="caution">
    <text evidence="1">The sequence shown here is derived from an EMBL/GenBank/DDBJ whole genome shotgun (WGS) entry which is preliminary data.</text>
</comment>
<dbReference type="Gene3D" id="3.40.50.620">
    <property type="entry name" value="HUPs"/>
    <property type="match status" value="1"/>
</dbReference>
<reference evidence="1 2" key="1">
    <citation type="submission" date="2020-02" db="EMBL/GenBank/DDBJ databases">
        <title>Draft genome sequence of Haematococcus lacustris strain NIES-144.</title>
        <authorList>
            <person name="Morimoto D."/>
            <person name="Nakagawa S."/>
            <person name="Yoshida T."/>
            <person name="Sawayama S."/>
        </authorList>
    </citation>
    <scope>NUCLEOTIDE SEQUENCE [LARGE SCALE GENOMIC DNA]</scope>
    <source>
        <strain evidence="1 2">NIES-144</strain>
    </source>
</reference>
<proteinExistence type="predicted"/>
<dbReference type="InterPro" id="IPR014729">
    <property type="entry name" value="Rossmann-like_a/b/a_fold"/>
</dbReference>
<evidence type="ECO:0000313" key="1">
    <source>
        <dbReference type="EMBL" id="GFH26687.1"/>
    </source>
</evidence>
<protein>
    <submittedName>
        <fullName evidence="1">Usp domain-containing protein</fullName>
    </submittedName>
</protein>
<evidence type="ECO:0000313" key="2">
    <source>
        <dbReference type="Proteomes" id="UP000485058"/>
    </source>
</evidence>
<name>A0A699ZUY7_HAELA</name>
<dbReference type="AlphaFoldDB" id="A0A699ZUY7"/>
<sequence length="142" mass="15517">MTAQLVHVCRYLQPQMTINHSYPGATFDIPNLSDLNEKRHAEEVKAVPASLHLYLDTDNAPASAICSTLMRVADECSAAMVVVACHDKAYGAWDTLMLGSVAEQLQRTCKRPLAIIGDYTVKTAAAPPGPLVIPMRSRHDKE</sequence>
<dbReference type="Proteomes" id="UP000485058">
    <property type="component" value="Unassembled WGS sequence"/>
</dbReference>
<accession>A0A699ZUY7</accession>